<dbReference type="Gene3D" id="2.40.30.90">
    <property type="entry name" value="Bacterial fluorinating enzyme like"/>
    <property type="match status" value="1"/>
</dbReference>
<dbReference type="EMBL" id="LT906449">
    <property type="protein sequence ID" value="SNV01196.1"/>
    <property type="molecule type" value="Genomic_DNA"/>
</dbReference>
<evidence type="ECO:0000259" key="3">
    <source>
        <dbReference type="Pfam" id="PF01887"/>
    </source>
</evidence>
<dbReference type="InterPro" id="IPR023228">
    <property type="entry name" value="SAM_OH_AdoTrfase_N_sf"/>
</dbReference>
<dbReference type="SUPFAM" id="SSF102522">
    <property type="entry name" value="Bacterial fluorinating enzyme, N-terminal domain"/>
    <property type="match status" value="1"/>
</dbReference>
<dbReference type="InterPro" id="IPR002747">
    <property type="entry name" value="SAM_OH_AdoTrfase"/>
</dbReference>
<evidence type="ECO:0000313" key="6">
    <source>
        <dbReference type="Proteomes" id="UP000215539"/>
    </source>
</evidence>
<feature type="domain" description="S-adenosyl-l-methionine hydroxide adenosyltransferase C-terminal" evidence="4">
    <location>
        <begin position="190"/>
        <end position="291"/>
    </location>
</feature>
<evidence type="ECO:0000256" key="2">
    <source>
        <dbReference type="ARBA" id="ARBA00024035"/>
    </source>
</evidence>
<feature type="domain" description="S-adenosyl-l-methionine hydroxide adenosyltransferase N-terminal" evidence="3">
    <location>
        <begin position="25"/>
        <end position="165"/>
    </location>
</feature>
<sequence length="296" mass="33984">MKKILGQFSRMLYFCTLFLTQMRIVTLTTDFGQRDYSVAAVKGKLYSALPEVNIVDISHLVAPFDILQASFILKNAYHHFPKGSIHIIGVDAERTPEKKHLLMLLDGHYFIGADNGIFHLLAENKPKVELYEIGADEPATLFPTLYFFPKVAEKLYNNVPLNKIGKKTDKLVEVKYFKPEISADNTFIYGTIIYIDHYGNAVSNITRTLFEEIGKGRRFEIIFNMYAFDKIYNKYSDIIDFTTEKNLRHPDGKRMLLFNDLDYLQLSIYKSDLETVGGASTLLGVKNFDQVSVHFF</sequence>
<protein>
    <submittedName>
        <fullName evidence="5">S-adenosyl-l-methionine hydroxide adenosyltransferase</fullName>
    </submittedName>
</protein>
<organism evidence="5 6">
    <name type="scientific">Capnocytophaga haemolytica</name>
    <dbReference type="NCBI Taxonomy" id="45243"/>
    <lineage>
        <taxon>Bacteria</taxon>
        <taxon>Pseudomonadati</taxon>
        <taxon>Bacteroidota</taxon>
        <taxon>Flavobacteriia</taxon>
        <taxon>Flavobacteriales</taxon>
        <taxon>Flavobacteriaceae</taxon>
        <taxon>Capnocytophaga</taxon>
    </lineage>
</organism>
<dbReference type="Pfam" id="PF01887">
    <property type="entry name" value="SAM_HAT_N"/>
    <property type="match status" value="1"/>
</dbReference>
<dbReference type="InterPro" id="IPR023227">
    <property type="entry name" value="SAM_OH_AdoTrfase_C_sf"/>
</dbReference>
<name>A0AAX2GX51_9FLAO</name>
<evidence type="ECO:0000256" key="1">
    <source>
        <dbReference type="ARBA" id="ARBA00022691"/>
    </source>
</evidence>
<dbReference type="PANTHER" id="PTHR35092">
    <property type="entry name" value="CHLORINASE MJ1651"/>
    <property type="match status" value="1"/>
</dbReference>
<evidence type="ECO:0000259" key="4">
    <source>
        <dbReference type="Pfam" id="PF20257"/>
    </source>
</evidence>
<reference evidence="5 6" key="1">
    <citation type="submission" date="2017-06" db="EMBL/GenBank/DDBJ databases">
        <authorList>
            <consortium name="Pathogen Informatics"/>
        </authorList>
    </citation>
    <scope>NUCLEOTIDE SEQUENCE [LARGE SCALE GENOMIC DNA]</scope>
    <source>
        <strain evidence="5 6">NCTC12947</strain>
    </source>
</reference>
<dbReference type="PANTHER" id="PTHR35092:SF1">
    <property type="entry name" value="CHLORINASE MJ1651"/>
    <property type="match status" value="1"/>
</dbReference>
<dbReference type="InterPro" id="IPR046470">
    <property type="entry name" value="SAM_HAT_C"/>
</dbReference>
<accession>A0AAX2GX51</accession>
<comment type="similarity">
    <text evidence="2">Belongs to the SAM hydrolase / SAM-dependent halogenase family.</text>
</comment>
<evidence type="ECO:0000313" key="5">
    <source>
        <dbReference type="EMBL" id="SNV01196.1"/>
    </source>
</evidence>
<proteinExistence type="inferred from homology"/>
<dbReference type="InterPro" id="IPR046469">
    <property type="entry name" value="SAM_HAT_N"/>
</dbReference>
<dbReference type="AlphaFoldDB" id="A0AAX2GX51"/>
<gene>
    <name evidence="5" type="ORF">SAMEA44541418_00069</name>
</gene>
<dbReference type="Pfam" id="PF20257">
    <property type="entry name" value="SAM_HAT_C"/>
    <property type="match status" value="1"/>
</dbReference>
<dbReference type="PIRSF" id="PIRSF006779">
    <property type="entry name" value="UCP006779"/>
    <property type="match status" value="1"/>
</dbReference>
<dbReference type="SUPFAM" id="SSF101852">
    <property type="entry name" value="Bacterial fluorinating enzyme, C-terminal domain"/>
    <property type="match status" value="1"/>
</dbReference>
<keyword evidence="1" id="KW-0949">S-adenosyl-L-methionine</keyword>
<dbReference type="Proteomes" id="UP000215539">
    <property type="component" value="Chromosome 1"/>
</dbReference>
<dbReference type="Gene3D" id="3.40.50.10790">
    <property type="entry name" value="S-adenosyl-l-methionine hydroxide adenosyltransferase, N-terminal"/>
    <property type="match status" value="1"/>
</dbReference>